<dbReference type="AlphaFoldDB" id="A0A7M7GKH8"/>
<dbReference type="GO" id="GO:0005891">
    <property type="term" value="C:voltage-gated calcium channel complex"/>
    <property type="evidence" value="ECO:0000318"/>
    <property type="project" value="GO_Central"/>
</dbReference>
<dbReference type="SMART" id="SM00327">
    <property type="entry name" value="VWA"/>
    <property type="match status" value="1"/>
</dbReference>
<keyword evidence="10" id="KW-0851">Voltage-gated channel</keyword>
<evidence type="ECO:0000256" key="8">
    <source>
        <dbReference type="ARBA" id="ARBA00022729"/>
    </source>
</evidence>
<dbReference type="OrthoDB" id="10054666at2759"/>
<dbReference type="FunFam" id="3.30.450.20:FF:000012">
    <property type="entry name" value="Calcium channel, voltage-dependent, alpha2/delta subunit 3"/>
    <property type="match status" value="1"/>
</dbReference>
<evidence type="ECO:0000256" key="7">
    <source>
        <dbReference type="ARBA" id="ARBA00022723"/>
    </source>
</evidence>
<keyword evidence="20" id="KW-1185">Reference proteome</keyword>
<dbReference type="FunFam" id="3.40.50.410:FF:000007">
    <property type="entry name" value="Calcium voltage-gated channel auxiliary subunit alpha2delta 3"/>
    <property type="match status" value="1"/>
</dbReference>
<keyword evidence="14" id="KW-1015">Disulfide bond</keyword>
<keyword evidence="13" id="KW-0472">Membrane</keyword>
<dbReference type="Gene3D" id="3.30.450.20">
    <property type="entry name" value="PAS domain"/>
    <property type="match status" value="1"/>
</dbReference>
<keyword evidence="7" id="KW-0479">Metal-binding</keyword>
<evidence type="ECO:0000256" key="11">
    <source>
        <dbReference type="ARBA" id="ARBA00022989"/>
    </source>
</evidence>
<evidence type="ECO:0000313" key="20">
    <source>
        <dbReference type="Proteomes" id="UP000007110"/>
    </source>
</evidence>
<keyword evidence="3" id="KW-0813">Transport</keyword>
<evidence type="ECO:0000256" key="17">
    <source>
        <dbReference type="SAM" id="MobiDB-lite"/>
    </source>
</evidence>
<feature type="region of interest" description="Disordered" evidence="17">
    <location>
        <begin position="800"/>
        <end position="834"/>
    </location>
</feature>
<dbReference type="GO" id="GO:0046872">
    <property type="term" value="F:metal ion binding"/>
    <property type="evidence" value="ECO:0007669"/>
    <property type="project" value="UniProtKB-KW"/>
</dbReference>
<evidence type="ECO:0000256" key="6">
    <source>
        <dbReference type="ARBA" id="ARBA00022692"/>
    </source>
</evidence>
<dbReference type="Pfam" id="PF13768">
    <property type="entry name" value="VWA_3"/>
    <property type="match status" value="1"/>
</dbReference>
<evidence type="ECO:0000256" key="10">
    <source>
        <dbReference type="ARBA" id="ARBA00022882"/>
    </source>
</evidence>
<evidence type="ECO:0000256" key="9">
    <source>
        <dbReference type="ARBA" id="ARBA00022837"/>
    </source>
</evidence>
<dbReference type="InterPro" id="IPR013608">
    <property type="entry name" value="VWA_N"/>
</dbReference>
<accession>A0A7M7GKH8</accession>
<dbReference type="PANTHER" id="PTHR10166:SF37">
    <property type="entry name" value="STOLID, ISOFORM H"/>
    <property type="match status" value="1"/>
</dbReference>
<dbReference type="SUPFAM" id="SSF53300">
    <property type="entry name" value="vWA-like"/>
    <property type="match status" value="1"/>
</dbReference>
<keyword evidence="6" id="KW-0812">Transmembrane</keyword>
<dbReference type="InterPro" id="IPR013680">
    <property type="entry name" value="VDCC_a2/dsu"/>
</dbReference>
<dbReference type="InterPro" id="IPR051173">
    <property type="entry name" value="Ca_channel_alpha-2/delta"/>
</dbReference>
<dbReference type="RefSeq" id="XP_003725588.2">
    <property type="nucleotide sequence ID" value="XM_003725540.3"/>
</dbReference>
<dbReference type="InterPro" id="IPR002035">
    <property type="entry name" value="VWF_A"/>
</dbReference>
<reference evidence="19" key="2">
    <citation type="submission" date="2021-01" db="UniProtKB">
        <authorList>
            <consortium name="EnsemblMetazoa"/>
        </authorList>
    </citation>
    <scope>IDENTIFICATION</scope>
</reference>
<keyword evidence="16" id="KW-0407">Ion channel</keyword>
<comment type="similarity">
    <text evidence="2">Belongs to the calcium channel subunit alpha-2/delta family.</text>
</comment>
<dbReference type="Pfam" id="PF08473">
    <property type="entry name" value="VGCC_alpha2"/>
    <property type="match status" value="1"/>
</dbReference>
<dbReference type="Pfam" id="PF08399">
    <property type="entry name" value="VWA_N"/>
    <property type="match status" value="1"/>
</dbReference>
<evidence type="ECO:0000256" key="14">
    <source>
        <dbReference type="ARBA" id="ARBA00023157"/>
    </source>
</evidence>
<evidence type="ECO:0000256" key="12">
    <source>
        <dbReference type="ARBA" id="ARBA00023065"/>
    </source>
</evidence>
<evidence type="ECO:0000256" key="5">
    <source>
        <dbReference type="ARBA" id="ARBA00022673"/>
    </source>
</evidence>
<keyword evidence="11" id="KW-1133">Transmembrane helix</keyword>
<evidence type="ECO:0000256" key="1">
    <source>
        <dbReference type="ARBA" id="ARBA00004479"/>
    </source>
</evidence>
<proteinExistence type="inferred from homology"/>
<dbReference type="InParanoid" id="A0A7M7GKH8"/>
<evidence type="ECO:0000256" key="3">
    <source>
        <dbReference type="ARBA" id="ARBA00022448"/>
    </source>
</evidence>
<dbReference type="EnsemblMetazoa" id="XM_003725540">
    <property type="protein sequence ID" value="XP_003725588"/>
    <property type="gene ID" value="LOC100890679"/>
</dbReference>
<evidence type="ECO:0000256" key="2">
    <source>
        <dbReference type="ARBA" id="ARBA00007060"/>
    </source>
</evidence>
<dbReference type="GeneID" id="100890679"/>
<sequence length="1239" mass="140336">MDLIRHSCSACLSAFKKINPSSKCSGIFAMLRFGVILWILLITARGTSCEVTIRRNTVVSWADELGRRLYNLSRTYSGSDVVHEQYSNEQNIEIVPVDGVELVRDMAHQMETMLQDKAKAVERIVQAAEEGFLNHDYDNATEFTYYNAILINSNATTSPDLEKDIRKDLDVTPDSHFENIPINTSIAAIQVPTNVYNQGTEVLNSIEATELLDTTYRENYQNDPTLTWQFFGSRTGYFRLYPGYKWIPPQENLDLYDCRVRGWYVEGATSPKDVVILVDMSGSMTGLYVEIAKYAIKKILDTFGDNDFVNVISFNETTKFIQPCFNDTMVQATSDNKNLIKDALTRTVPKLEPYGMADLSRAVRYAFNLLNDFNSTNRGSECNQAIMIISDMLTETAEDVFKELNPNQTTRVFTYQTGREVDGPTNLIKVACDNRGYYTRLATISDVEEHVTSYLHVLSRPMVNKRLRKTVWSSVYWDALGLGLTCSVSQPVFNVKNETMDKGILEGVAGCDVPIKELKKFTPPFKLGVNGYSFAVTNNGYILFHPELRYLHTDGSVKPNYNSVDLSEVELSDTDDVDIQPRSSQLVTPMELRNSLVDRDTGGVTMEIKYMFDEMKRVSIRRSKYYFTFLFETPYSLGISLPEAYASKHLKTPATFDMESSGNYSSADVCEIQQAARLLFGDGTLGTTIIANWLYCKINYSSSERYEGEEHVARFLEDAAKRGGKLSPTCDTVMVNHLIFDANVTRFMPDYWKLVYGEALPSTVDTTMFTTLSTNESDSDAISSIQDILAQIDDYCSPGGQGYTTATPHNKTEDSEDGEVMTTEDSGTHPTEAPNMRYTTSLFGTTEDVPYVEFPYLDPIRDGVVLSFLGTYGGLTRIYHNPNMYYPFSDFSNKEEQSTIEEDYFRRPVDEINEGFIYSVPFDSELEYSFDPLVTASTAIRATKDGSSFVTAAAGYQFLESALQDLFFNITRQHDEEDCGYDCTPSCFNDSVDCFLIDNHGYIVVSKDQSQVGSHFASHSQNIRLFDKLINDDIFKEVKVVDYQGMCGRDIIVSAAPTLHNTLSNILSMFTWLANQFTVFLSHISVYDWLVSTLSPVDALAERVWYEPCDLEYSFYVANKSDNFVGGQLYGYFQTFCDDCIKSFGVQPVPYSNLLLVIQDRDCTCEPRDSVQLDPIEVEYNETAWCQKLRQFKTRRRPDTCFNYDKKEDSSECGRGFATQPSTILILTALVLTAWWRHH</sequence>
<evidence type="ECO:0000256" key="15">
    <source>
        <dbReference type="ARBA" id="ARBA00023180"/>
    </source>
</evidence>
<dbReference type="Proteomes" id="UP000007110">
    <property type="component" value="Unassembled WGS sequence"/>
</dbReference>
<keyword evidence="5" id="KW-0107">Calcium channel</keyword>
<evidence type="ECO:0000256" key="13">
    <source>
        <dbReference type="ARBA" id="ARBA00023136"/>
    </source>
</evidence>
<dbReference type="PROSITE" id="PS50234">
    <property type="entry name" value="VWFA"/>
    <property type="match status" value="1"/>
</dbReference>
<evidence type="ECO:0000256" key="16">
    <source>
        <dbReference type="ARBA" id="ARBA00023303"/>
    </source>
</evidence>
<keyword evidence="4" id="KW-0109">Calcium transport</keyword>
<protein>
    <recommendedName>
        <fullName evidence="18">VWFA domain-containing protein</fullName>
    </recommendedName>
</protein>
<organism evidence="19 20">
    <name type="scientific">Strongylocentrotus purpuratus</name>
    <name type="common">Purple sea urchin</name>
    <dbReference type="NCBI Taxonomy" id="7668"/>
    <lineage>
        <taxon>Eukaryota</taxon>
        <taxon>Metazoa</taxon>
        <taxon>Echinodermata</taxon>
        <taxon>Eleutherozoa</taxon>
        <taxon>Echinozoa</taxon>
        <taxon>Echinoidea</taxon>
        <taxon>Euechinoidea</taxon>
        <taxon>Echinacea</taxon>
        <taxon>Camarodonta</taxon>
        <taxon>Echinidea</taxon>
        <taxon>Strongylocentrotidae</taxon>
        <taxon>Strongylocentrotus</taxon>
    </lineage>
</organism>
<name>A0A7M7GKH8_STRPU</name>
<dbReference type="Gene3D" id="3.40.50.410">
    <property type="entry name" value="von Willebrand factor, type A domain"/>
    <property type="match status" value="1"/>
</dbReference>
<evidence type="ECO:0000313" key="19">
    <source>
        <dbReference type="EnsemblMetazoa" id="XP_003725588"/>
    </source>
</evidence>
<dbReference type="PANTHER" id="PTHR10166">
    <property type="entry name" value="VOLTAGE-DEPENDENT CALCIUM CHANNEL SUBUNIT ALPHA-2/DELTA-RELATED"/>
    <property type="match status" value="1"/>
</dbReference>
<keyword evidence="15" id="KW-0325">Glycoprotein</keyword>
<dbReference type="GO" id="GO:0005245">
    <property type="term" value="F:voltage-gated calcium channel activity"/>
    <property type="evidence" value="ECO:0000318"/>
    <property type="project" value="GO_Central"/>
</dbReference>
<evidence type="ECO:0000259" key="18">
    <source>
        <dbReference type="PROSITE" id="PS50234"/>
    </source>
</evidence>
<keyword evidence="12" id="KW-0406">Ion transport</keyword>
<keyword evidence="9" id="KW-0106">Calcium</keyword>
<dbReference type="OMA" id="EIHRIHA"/>
<evidence type="ECO:0000256" key="4">
    <source>
        <dbReference type="ARBA" id="ARBA00022568"/>
    </source>
</evidence>
<reference evidence="20" key="1">
    <citation type="submission" date="2015-02" db="EMBL/GenBank/DDBJ databases">
        <title>Genome sequencing for Strongylocentrotus purpuratus.</title>
        <authorList>
            <person name="Murali S."/>
            <person name="Liu Y."/>
            <person name="Vee V."/>
            <person name="English A."/>
            <person name="Wang M."/>
            <person name="Skinner E."/>
            <person name="Han Y."/>
            <person name="Muzny D.M."/>
            <person name="Worley K.C."/>
            <person name="Gibbs R.A."/>
        </authorList>
    </citation>
    <scope>NUCLEOTIDE SEQUENCE</scope>
</reference>
<keyword evidence="8" id="KW-0732">Signal</keyword>
<dbReference type="InterPro" id="IPR036465">
    <property type="entry name" value="vWFA_dom_sf"/>
</dbReference>
<comment type="subcellular location">
    <subcellularLocation>
        <location evidence="1">Membrane</location>
        <topology evidence="1">Single-pass type I membrane protein</topology>
    </subcellularLocation>
</comment>
<feature type="domain" description="VWFA" evidence="18">
    <location>
        <begin position="273"/>
        <end position="458"/>
    </location>
</feature>